<dbReference type="STRING" id="326427.Cagg_0403"/>
<dbReference type="eggNOG" id="COG3292">
    <property type="taxonomic scope" value="Bacteria"/>
</dbReference>
<gene>
    <name evidence="2" type="ordered locus">Cagg_0403</name>
</gene>
<feature type="transmembrane region" description="Helical" evidence="1">
    <location>
        <begin position="314"/>
        <end position="331"/>
    </location>
</feature>
<accession>B8G3G5</accession>
<feature type="transmembrane region" description="Helical" evidence="1">
    <location>
        <begin position="337"/>
        <end position="359"/>
    </location>
</feature>
<dbReference type="HOGENOM" id="CLU_392180_0_0_0"/>
<feature type="transmembrane region" description="Helical" evidence="1">
    <location>
        <begin position="136"/>
        <end position="155"/>
    </location>
</feature>
<dbReference type="Gene3D" id="2.130.10.10">
    <property type="entry name" value="YVTN repeat-like/Quinoprotein amine dehydrogenase"/>
    <property type="match status" value="1"/>
</dbReference>
<evidence type="ECO:0000256" key="1">
    <source>
        <dbReference type="SAM" id="Phobius"/>
    </source>
</evidence>
<dbReference type="eggNOG" id="COG1807">
    <property type="taxonomic scope" value="Bacteria"/>
</dbReference>
<reference evidence="2" key="1">
    <citation type="submission" date="2008-12" db="EMBL/GenBank/DDBJ databases">
        <title>Complete sequence of Chloroflexus aggregans DSM 9485.</title>
        <authorList>
            <consortium name="US DOE Joint Genome Institute"/>
            <person name="Lucas S."/>
            <person name="Copeland A."/>
            <person name="Lapidus A."/>
            <person name="Glavina del Rio T."/>
            <person name="Dalin E."/>
            <person name="Tice H."/>
            <person name="Pitluck S."/>
            <person name="Foster B."/>
            <person name="Larimer F."/>
            <person name="Land M."/>
            <person name="Hauser L."/>
            <person name="Kyrpides N."/>
            <person name="Mikhailova N."/>
            <person name="Bryant D."/>
            <person name="Richardson P."/>
        </authorList>
    </citation>
    <scope>NUCLEOTIDE SEQUENCE</scope>
    <source>
        <strain evidence="2">DSM 9485</strain>
    </source>
</reference>
<organism evidence="2 3">
    <name type="scientific">Chloroflexus aggregans (strain MD-66 / DSM 9485)</name>
    <dbReference type="NCBI Taxonomy" id="326427"/>
    <lineage>
        <taxon>Bacteria</taxon>
        <taxon>Bacillati</taxon>
        <taxon>Chloroflexota</taxon>
        <taxon>Chloroflexia</taxon>
        <taxon>Chloroflexales</taxon>
        <taxon>Chloroflexineae</taxon>
        <taxon>Chloroflexaceae</taxon>
        <taxon>Chloroflexus</taxon>
    </lineage>
</organism>
<sequence length="711" mass="77754">MSVNASSSRGWLLGVIALAALLRLWAALTLPLDFDEPVYVGAALDYARLIRQGDRAAVIEYPGNRQHPALYKLIYAGGALMLGDGANQTTVLIVARLLSVVFGTLAVAVLATIAGLLPAGLLAVHTLTIKYTAQAYLEAWPLAFSIAAVGAWVRAARPVEPQRRLWLRLGAIGWGLATAAKMNYALIAMPAMLMLLATALRAEHERPFGRLGNVWRWGEVVAVALLTFWLANPTLWHEPFTRLGAMAGFWPAYSRGDEVQAAAYPWYQPLVWLATAPAVGWHPEVFLLPGLDPLIVALALIGVPAAWRDPKRRYLAVWLVSGVLILLWWPVKWPQYILTLITPIVLLADPVLSRIAAWLREQNDYWGWSHLMLLRPPRYAWIALALLVGFIATVYATALLMVTLGSIGWSTLRPSAGGLPSGAIYAVQPLRDGRVALGGDFGLAIWQAPMVSEDPPRWTYLPLGRVYALAETTAGIWVASRQGLALVRSDDRWEWQTPALGVQRDVVIRTVASGTDGRLWLGTSVGGAVRGIDGQWQPLPQAARGGMVLSIAVDPAGAVWFGGIGVVSRYLPERGVWQHFERADGFASAGVADLLVDHRGIVWAATLGEGVARWDGTRWEWFTTANRQLPAQTITTMLEARPGEIWIGAARPLTTGGFLLRYDGQRWRNFLPRDSGFTGAEPLALAVDHRQILWIGTRTDGVLLYQLSSVP</sequence>
<keyword evidence="3" id="KW-1185">Reference proteome</keyword>
<keyword evidence="1" id="KW-0812">Transmembrane</keyword>
<feature type="transmembrane region" description="Helical" evidence="1">
    <location>
        <begin position="379"/>
        <end position="404"/>
    </location>
</feature>
<dbReference type="AlphaFoldDB" id="B8G3G5"/>
<name>B8G3G5_CHLAD</name>
<keyword evidence="1" id="KW-1133">Transmembrane helix</keyword>
<feature type="transmembrane region" description="Helical" evidence="1">
    <location>
        <begin position="97"/>
        <end position="124"/>
    </location>
</feature>
<dbReference type="SUPFAM" id="SSF63829">
    <property type="entry name" value="Calcium-dependent phosphotriesterase"/>
    <property type="match status" value="1"/>
</dbReference>
<proteinExistence type="predicted"/>
<evidence type="ECO:0000313" key="2">
    <source>
        <dbReference type="EMBL" id="ACL23348.1"/>
    </source>
</evidence>
<feature type="transmembrane region" description="Helical" evidence="1">
    <location>
        <begin position="214"/>
        <end position="231"/>
    </location>
</feature>
<dbReference type="KEGG" id="cag:Cagg_0403"/>
<keyword evidence="1" id="KW-0472">Membrane</keyword>
<evidence type="ECO:0000313" key="3">
    <source>
        <dbReference type="Proteomes" id="UP000002508"/>
    </source>
</evidence>
<dbReference type="InterPro" id="IPR015943">
    <property type="entry name" value="WD40/YVTN_repeat-like_dom_sf"/>
</dbReference>
<dbReference type="Proteomes" id="UP000002508">
    <property type="component" value="Chromosome"/>
</dbReference>
<feature type="transmembrane region" description="Helical" evidence="1">
    <location>
        <begin position="286"/>
        <end position="307"/>
    </location>
</feature>
<protein>
    <submittedName>
        <fullName evidence="2">Two component regulator propeller domain protein</fullName>
    </submittedName>
</protein>
<dbReference type="EMBL" id="CP001337">
    <property type="protein sequence ID" value="ACL23348.1"/>
    <property type="molecule type" value="Genomic_DNA"/>
</dbReference>